<keyword evidence="2" id="KW-0808">Transferase</keyword>
<dbReference type="Proteomes" id="UP000472270">
    <property type="component" value="Unassembled WGS sequence"/>
</dbReference>
<dbReference type="GO" id="GO:0045814">
    <property type="term" value="P:negative regulation of gene expression, epigenetic"/>
    <property type="evidence" value="ECO:0007669"/>
    <property type="project" value="TreeGrafter"/>
</dbReference>
<keyword evidence="1" id="KW-0489">Methyltransferase</keyword>
<evidence type="ECO:0000256" key="1">
    <source>
        <dbReference type="ARBA" id="ARBA00022603"/>
    </source>
</evidence>
<organism evidence="4 5">
    <name type="scientific">Sinocyclocheilus rhinocerous</name>
    <dbReference type="NCBI Taxonomy" id="307959"/>
    <lineage>
        <taxon>Eukaryota</taxon>
        <taxon>Metazoa</taxon>
        <taxon>Chordata</taxon>
        <taxon>Craniata</taxon>
        <taxon>Vertebrata</taxon>
        <taxon>Euteleostomi</taxon>
        <taxon>Actinopterygii</taxon>
        <taxon>Neopterygii</taxon>
        <taxon>Teleostei</taxon>
        <taxon>Ostariophysi</taxon>
        <taxon>Cypriniformes</taxon>
        <taxon>Cyprinidae</taxon>
        <taxon>Cyprininae</taxon>
        <taxon>Sinocyclocheilus</taxon>
    </lineage>
</organism>
<accession>A0A673KXV0</accession>
<sequence length="80" mass="9155">MAAPIHDMFSRCVDPAEASNCVEVRFIDNVKGKGLFAKKTFKKGDPIFIEQPLVSSQFLWNALYNYRGECIDSYHSYRCS</sequence>
<keyword evidence="3" id="KW-0949">S-adenosyl-L-methionine</keyword>
<dbReference type="SUPFAM" id="SSF82199">
    <property type="entry name" value="SET domain"/>
    <property type="match status" value="1"/>
</dbReference>
<dbReference type="GO" id="GO:0032259">
    <property type="term" value="P:methylation"/>
    <property type="evidence" value="ECO:0007669"/>
    <property type="project" value="UniProtKB-KW"/>
</dbReference>
<dbReference type="Ensembl" id="ENSSRHT00000072563.1">
    <property type="protein sequence ID" value="ENSSRHP00000070637.1"/>
    <property type="gene ID" value="ENSSRHG00000035144.1"/>
</dbReference>
<dbReference type="GO" id="GO:0042799">
    <property type="term" value="F:histone H4K20 methyltransferase activity"/>
    <property type="evidence" value="ECO:0007669"/>
    <property type="project" value="TreeGrafter"/>
</dbReference>
<evidence type="ECO:0000256" key="2">
    <source>
        <dbReference type="ARBA" id="ARBA00022679"/>
    </source>
</evidence>
<dbReference type="PANTHER" id="PTHR46402">
    <property type="entry name" value="SET AND MYND DOMAIN-CONTAINING PROTEIN 5"/>
    <property type="match status" value="1"/>
</dbReference>
<protein>
    <recommendedName>
        <fullName evidence="6">SET domain-containing protein</fullName>
    </recommendedName>
</protein>
<name>A0A673KXV0_9TELE</name>
<evidence type="ECO:0000256" key="3">
    <source>
        <dbReference type="ARBA" id="ARBA00022691"/>
    </source>
</evidence>
<proteinExistence type="predicted"/>
<evidence type="ECO:0000313" key="4">
    <source>
        <dbReference type="Ensembl" id="ENSSRHP00000070637.1"/>
    </source>
</evidence>
<dbReference type="PANTHER" id="PTHR46402:SF2">
    <property type="entry name" value="HISTONE-LYSINE N-TRIMETHYLTRANSFERASE SMYD5"/>
    <property type="match status" value="1"/>
</dbReference>
<reference evidence="4" key="2">
    <citation type="submission" date="2025-09" db="UniProtKB">
        <authorList>
            <consortium name="Ensembl"/>
        </authorList>
    </citation>
    <scope>IDENTIFICATION</scope>
</reference>
<evidence type="ECO:0000313" key="5">
    <source>
        <dbReference type="Proteomes" id="UP000472270"/>
    </source>
</evidence>
<reference evidence="4" key="1">
    <citation type="submission" date="2025-08" db="UniProtKB">
        <authorList>
            <consortium name="Ensembl"/>
        </authorList>
    </citation>
    <scope>IDENTIFICATION</scope>
</reference>
<keyword evidence="5" id="KW-1185">Reference proteome</keyword>
<dbReference type="AlphaFoldDB" id="A0A673KXV0"/>
<evidence type="ECO:0008006" key="6">
    <source>
        <dbReference type="Google" id="ProtNLM"/>
    </source>
</evidence>
<dbReference type="InterPro" id="IPR046341">
    <property type="entry name" value="SET_dom_sf"/>
</dbReference>